<keyword evidence="1" id="KW-0472">Membrane</keyword>
<dbReference type="GO" id="GO:0140359">
    <property type="term" value="F:ABC-type transporter activity"/>
    <property type="evidence" value="ECO:0007669"/>
    <property type="project" value="InterPro"/>
</dbReference>
<evidence type="ECO:0000256" key="1">
    <source>
        <dbReference type="SAM" id="Phobius"/>
    </source>
</evidence>
<dbReference type="PANTHER" id="PTHR37305">
    <property type="entry name" value="INTEGRAL MEMBRANE PROTEIN-RELATED"/>
    <property type="match status" value="1"/>
</dbReference>
<dbReference type="EMBL" id="PDOD01000001">
    <property type="protein sequence ID" value="PYZ95245.1"/>
    <property type="molecule type" value="Genomic_DNA"/>
</dbReference>
<feature type="transmembrane region" description="Helical" evidence="1">
    <location>
        <begin position="204"/>
        <end position="228"/>
    </location>
</feature>
<keyword evidence="1" id="KW-0812">Transmembrane</keyword>
<comment type="caution">
    <text evidence="2">The sequence shown here is derived from an EMBL/GenBank/DDBJ whole genome shotgun (WGS) entry which is preliminary data.</text>
</comment>
<dbReference type="AlphaFoldDB" id="A0A323U085"/>
<organism evidence="2 3">
    <name type="scientific">Salipaludibacillus keqinensis</name>
    <dbReference type="NCBI Taxonomy" id="2045207"/>
    <lineage>
        <taxon>Bacteria</taxon>
        <taxon>Bacillati</taxon>
        <taxon>Bacillota</taxon>
        <taxon>Bacilli</taxon>
        <taxon>Bacillales</taxon>
        <taxon>Bacillaceae</taxon>
    </lineage>
</organism>
<evidence type="ECO:0008006" key="4">
    <source>
        <dbReference type="Google" id="ProtNLM"/>
    </source>
</evidence>
<keyword evidence="1" id="KW-1133">Transmembrane helix</keyword>
<protein>
    <recommendedName>
        <fullName evidence="4">ABC transporter permease</fullName>
    </recommendedName>
</protein>
<dbReference type="Pfam" id="PF12679">
    <property type="entry name" value="ABC2_membrane_2"/>
    <property type="match status" value="1"/>
</dbReference>
<evidence type="ECO:0000313" key="3">
    <source>
        <dbReference type="Proteomes" id="UP000248214"/>
    </source>
</evidence>
<reference evidence="2 3" key="1">
    <citation type="submission" date="2017-10" db="EMBL/GenBank/DDBJ databases">
        <title>Bacillus sp. nov., a halophilic bacterium isolated from a Keqin Lake.</title>
        <authorList>
            <person name="Wang H."/>
        </authorList>
    </citation>
    <scope>NUCLEOTIDE SEQUENCE [LARGE SCALE GENOMIC DNA]</scope>
    <source>
        <strain evidence="2 3">KQ-12</strain>
    </source>
</reference>
<dbReference type="OrthoDB" id="8613028at2"/>
<keyword evidence="3" id="KW-1185">Reference proteome</keyword>
<feature type="transmembrane region" description="Helical" evidence="1">
    <location>
        <begin position="113"/>
        <end position="131"/>
    </location>
</feature>
<accession>A0A323U085</accession>
<feature type="transmembrane region" description="Helical" evidence="1">
    <location>
        <begin position="240"/>
        <end position="260"/>
    </location>
</feature>
<feature type="transmembrane region" description="Helical" evidence="1">
    <location>
        <begin position="21"/>
        <end position="42"/>
    </location>
</feature>
<feature type="transmembrane region" description="Helical" evidence="1">
    <location>
        <begin position="152"/>
        <end position="184"/>
    </location>
</feature>
<dbReference type="Proteomes" id="UP000248214">
    <property type="component" value="Unassembled WGS sequence"/>
</dbReference>
<dbReference type="PANTHER" id="PTHR37305:SF1">
    <property type="entry name" value="MEMBRANE PROTEIN"/>
    <property type="match status" value="1"/>
</dbReference>
<name>A0A323U085_9BACI</name>
<dbReference type="RefSeq" id="WP_110608880.1">
    <property type="nucleotide sequence ID" value="NZ_PDOD01000001.1"/>
</dbReference>
<sequence length="317" mass="35966">MNIFTNLVRNESMKIFKKTGTRVMFVILFVLIIVGGLVTKFLDNEALEGGDWQTNLQQQMAMIEQQIESGEVPPQAVEELQEQYELYTYHLEGDIEPLNSSHPWNYVVTNPPFVTFITMFTVIVAAGIVAGEHSNGTVKLLLIRPVKRWKILLSKWIATMFFSISMLIALIIFSVITSFVIFGLNLEPNRVVDIVGGEIRDMHVFSYGGVLYGLSFIELVILTTFAFMIGTVFRNQSLSIGLSLVLLFTGGQITFLLSSYDWMKYFLFANTYLAQYFRDSPIISGMTPLFSVTILLIYFVLFMLISIVTFTKRDVAD</sequence>
<dbReference type="GO" id="GO:0005886">
    <property type="term" value="C:plasma membrane"/>
    <property type="evidence" value="ECO:0007669"/>
    <property type="project" value="UniProtKB-SubCell"/>
</dbReference>
<proteinExistence type="predicted"/>
<evidence type="ECO:0000313" key="2">
    <source>
        <dbReference type="EMBL" id="PYZ95245.1"/>
    </source>
</evidence>
<feature type="transmembrane region" description="Helical" evidence="1">
    <location>
        <begin position="289"/>
        <end position="311"/>
    </location>
</feature>
<gene>
    <name evidence="2" type="ORF">CR194_06950</name>
</gene>